<dbReference type="InterPro" id="IPR036188">
    <property type="entry name" value="FAD/NAD-bd_sf"/>
</dbReference>
<evidence type="ECO:0000313" key="7">
    <source>
        <dbReference type="EMBL" id="MCJ2541955.1"/>
    </source>
</evidence>
<dbReference type="PROSITE" id="PS51257">
    <property type="entry name" value="PROKAR_LIPOPROTEIN"/>
    <property type="match status" value="1"/>
</dbReference>
<dbReference type="InterPro" id="IPR023753">
    <property type="entry name" value="FAD/NAD-binding_dom"/>
</dbReference>
<evidence type="ECO:0000313" key="8">
    <source>
        <dbReference type="Proteomes" id="UP000830835"/>
    </source>
</evidence>
<keyword evidence="5" id="KW-0560">Oxidoreductase</keyword>
<evidence type="ECO:0000256" key="3">
    <source>
        <dbReference type="ARBA" id="ARBA00022630"/>
    </source>
</evidence>
<organism evidence="7 8">
    <name type="scientific">Thermostichus vulcanus str. 'Rupite'</name>
    <dbReference type="NCBI Taxonomy" id="2813851"/>
    <lineage>
        <taxon>Bacteria</taxon>
        <taxon>Bacillati</taxon>
        <taxon>Cyanobacteriota</taxon>
        <taxon>Cyanophyceae</taxon>
        <taxon>Thermostichales</taxon>
        <taxon>Thermostichaceae</taxon>
        <taxon>Thermostichus</taxon>
    </lineage>
</organism>
<dbReference type="Gene3D" id="3.50.50.100">
    <property type="match status" value="1"/>
</dbReference>
<protein>
    <submittedName>
        <fullName evidence="7">FAD-dependent oxidoreductase</fullName>
    </submittedName>
</protein>
<dbReference type="Proteomes" id="UP000830835">
    <property type="component" value="Unassembled WGS sequence"/>
</dbReference>
<proteinExistence type="inferred from homology"/>
<keyword evidence="3" id="KW-0285">Flavoprotein</keyword>
<comment type="caution">
    <text evidence="7">The sequence shown here is derived from an EMBL/GenBank/DDBJ whole genome shotgun (WGS) entry which is preliminary data.</text>
</comment>
<dbReference type="RefSeq" id="WP_244349167.1">
    <property type="nucleotide sequence ID" value="NZ_JAFIRA010000005.1"/>
</dbReference>
<evidence type="ECO:0000256" key="2">
    <source>
        <dbReference type="ARBA" id="ARBA00005272"/>
    </source>
</evidence>
<gene>
    <name evidence="7" type="ORF">JX360_03375</name>
</gene>
<feature type="domain" description="FAD/NAD(P)-binding" evidence="6">
    <location>
        <begin position="21"/>
        <end position="339"/>
    </location>
</feature>
<keyword evidence="4" id="KW-0274">FAD</keyword>
<comment type="cofactor">
    <cofactor evidence="1">
        <name>FAD</name>
        <dbReference type="ChEBI" id="CHEBI:57692"/>
    </cofactor>
</comment>
<evidence type="ECO:0000256" key="5">
    <source>
        <dbReference type="ARBA" id="ARBA00023002"/>
    </source>
</evidence>
<dbReference type="PANTHER" id="PTHR42913:SF9">
    <property type="entry name" value="SLR1591 PROTEIN"/>
    <property type="match status" value="1"/>
</dbReference>
<reference evidence="7" key="1">
    <citation type="submission" date="2021-02" db="EMBL/GenBank/DDBJ databases">
        <title>The CRISPR/cas machinery reduction and long-range gene transfer in the hot spring cyanobacterium Synechococcus.</title>
        <authorList>
            <person name="Dvorak P."/>
            <person name="Jahodarova E."/>
            <person name="Hasler P."/>
            <person name="Poulickova A."/>
        </authorList>
    </citation>
    <scope>NUCLEOTIDE SEQUENCE</scope>
    <source>
        <strain evidence="7">Rupite</strain>
    </source>
</reference>
<comment type="similarity">
    <text evidence="2">Belongs to the NADH dehydrogenase family.</text>
</comment>
<keyword evidence="8" id="KW-1185">Reference proteome</keyword>
<evidence type="ECO:0000256" key="1">
    <source>
        <dbReference type="ARBA" id="ARBA00001974"/>
    </source>
</evidence>
<evidence type="ECO:0000259" key="6">
    <source>
        <dbReference type="Pfam" id="PF07992"/>
    </source>
</evidence>
<dbReference type="SUPFAM" id="SSF51905">
    <property type="entry name" value="FAD/NAD(P)-binding domain"/>
    <property type="match status" value="1"/>
</dbReference>
<accession>A0ABT0C855</accession>
<dbReference type="EMBL" id="JAFIRA010000005">
    <property type="protein sequence ID" value="MCJ2541955.1"/>
    <property type="molecule type" value="Genomic_DNA"/>
</dbReference>
<name>A0ABT0C855_THEVL</name>
<evidence type="ECO:0000256" key="4">
    <source>
        <dbReference type="ARBA" id="ARBA00022827"/>
    </source>
</evidence>
<dbReference type="Pfam" id="PF07992">
    <property type="entry name" value="Pyr_redox_2"/>
    <property type="match status" value="1"/>
</dbReference>
<sequence>MGRQRPPRLPPRKMTGSLPTVILAGCGYGAIDALRALKGQARVIAINPYPYIVNSGMSTRLLSGRFSLDLVRIPLLEHIHTNGAEYVQGRVTQIQPEVQTLTVQTELGRRRLAYDYLLVNVGRELRTIAGIHHAFTIRPAEQLLAAQTWIRDCWRRAAQGDPTPGLLTFVVAGGGCTGTELMGELYDLCQEMSATTGIPLTQARWVLINRNRYLATGIAVEKEGQNNRFSRCIETGIRRLGVEIWAECQVKAFGPEQVWLEDGRELLAQTRLWAGGLQVPQWLSECGLPVGPEGSLIVDECLRVKGSERILAMGDCADFAWGSQTRRLPKIGVYAVRQGPIAAQNLLRLIRGQPLIPYRPQATAFVCVTVGNRIAVAKKGWFIWRGYWATVLKNLFDWLYMRNLKPVRWREFFY</sequence>
<dbReference type="PANTHER" id="PTHR42913">
    <property type="entry name" value="APOPTOSIS-INDUCING FACTOR 1"/>
    <property type="match status" value="1"/>
</dbReference>
<dbReference type="InterPro" id="IPR051169">
    <property type="entry name" value="NADH-Q_oxidoreductase"/>
</dbReference>